<reference evidence="1" key="2">
    <citation type="journal article" date="2024" name="Plant">
        <title>Genomic evolution and insights into agronomic trait innovations of Sesamum species.</title>
        <authorList>
            <person name="Miao H."/>
            <person name="Wang L."/>
            <person name="Qu L."/>
            <person name="Liu H."/>
            <person name="Sun Y."/>
            <person name="Le M."/>
            <person name="Wang Q."/>
            <person name="Wei S."/>
            <person name="Zheng Y."/>
            <person name="Lin W."/>
            <person name="Duan Y."/>
            <person name="Cao H."/>
            <person name="Xiong S."/>
            <person name="Wang X."/>
            <person name="Wei L."/>
            <person name="Li C."/>
            <person name="Ma Q."/>
            <person name="Ju M."/>
            <person name="Zhao R."/>
            <person name="Li G."/>
            <person name="Mu C."/>
            <person name="Tian Q."/>
            <person name="Mei H."/>
            <person name="Zhang T."/>
            <person name="Gao T."/>
            <person name="Zhang H."/>
        </authorList>
    </citation>
    <scope>NUCLEOTIDE SEQUENCE</scope>
    <source>
        <strain evidence="1">G02</strain>
    </source>
</reference>
<dbReference type="EMBL" id="JACGWJ010000414">
    <property type="protein sequence ID" value="KAL0292643.1"/>
    <property type="molecule type" value="Genomic_DNA"/>
</dbReference>
<sequence length="229" mass="26385">MPMKRRREEDHRKKLDCYTPLKVTRSEALVVAEKRGIVRWPPKMRENEERQKSRRYCNYHRDRGHETEECVHLRRELKRLIQSGCLPEELYHSVKIPRKQEAVKGCATTPPKNWSSGRVIHIIVGGGYGGSSRAARKRHLRELRGSVFVTTRSSNQAHKDITLSDEDKEGITYPHEEALVVSAVVSNIEVRRILVDSGSSVDILFEATFPKMGMRREELMPKETTLDGV</sequence>
<dbReference type="PANTHER" id="PTHR33240">
    <property type="entry name" value="OS08G0508500 PROTEIN"/>
    <property type="match status" value="1"/>
</dbReference>
<dbReference type="PANTHER" id="PTHR33240:SF15">
    <property type="entry name" value="GAG-PRO-LIKE PROTEIN"/>
    <property type="match status" value="1"/>
</dbReference>
<proteinExistence type="predicted"/>
<evidence type="ECO:0000313" key="1">
    <source>
        <dbReference type="EMBL" id="KAL0292643.1"/>
    </source>
</evidence>
<comment type="caution">
    <text evidence="1">The sequence shown here is derived from an EMBL/GenBank/DDBJ whole genome shotgun (WGS) entry which is preliminary data.</text>
</comment>
<reference evidence="1" key="1">
    <citation type="submission" date="2020-06" db="EMBL/GenBank/DDBJ databases">
        <authorList>
            <person name="Li T."/>
            <person name="Hu X."/>
            <person name="Zhang T."/>
            <person name="Song X."/>
            <person name="Zhang H."/>
            <person name="Dai N."/>
            <person name="Sheng W."/>
            <person name="Hou X."/>
            <person name="Wei L."/>
        </authorList>
    </citation>
    <scope>NUCLEOTIDE SEQUENCE</scope>
    <source>
        <strain evidence="1">G02</strain>
        <tissue evidence="1">Leaf</tissue>
    </source>
</reference>
<organism evidence="1">
    <name type="scientific">Sesamum radiatum</name>
    <name type="common">Black benniseed</name>
    <dbReference type="NCBI Taxonomy" id="300843"/>
    <lineage>
        <taxon>Eukaryota</taxon>
        <taxon>Viridiplantae</taxon>
        <taxon>Streptophyta</taxon>
        <taxon>Embryophyta</taxon>
        <taxon>Tracheophyta</taxon>
        <taxon>Spermatophyta</taxon>
        <taxon>Magnoliopsida</taxon>
        <taxon>eudicotyledons</taxon>
        <taxon>Gunneridae</taxon>
        <taxon>Pentapetalae</taxon>
        <taxon>asterids</taxon>
        <taxon>lamiids</taxon>
        <taxon>Lamiales</taxon>
        <taxon>Pedaliaceae</taxon>
        <taxon>Sesamum</taxon>
    </lineage>
</organism>
<dbReference type="AlphaFoldDB" id="A0AAW2JGH6"/>
<protein>
    <submittedName>
        <fullName evidence="1">Uncharacterized protein</fullName>
    </submittedName>
</protein>
<gene>
    <name evidence="1" type="ORF">Sradi_6982200</name>
</gene>
<name>A0AAW2JGH6_SESRA</name>
<accession>A0AAW2JGH6</accession>